<evidence type="ECO:0000313" key="2">
    <source>
        <dbReference type="EMBL" id="EKD30282.1"/>
    </source>
</evidence>
<feature type="transmembrane region" description="Helical" evidence="1">
    <location>
        <begin position="6"/>
        <end position="26"/>
    </location>
</feature>
<name>K1XYP7_9BACT</name>
<comment type="caution">
    <text evidence="2">The sequence shown here is derived from an EMBL/GenBank/DDBJ whole genome shotgun (WGS) entry which is preliminary data.</text>
</comment>
<keyword evidence="1" id="KW-1133">Transmembrane helix</keyword>
<organism evidence="2">
    <name type="scientific">uncultured bacterium</name>
    <name type="common">gcode 4</name>
    <dbReference type="NCBI Taxonomy" id="1234023"/>
    <lineage>
        <taxon>Bacteria</taxon>
        <taxon>environmental samples</taxon>
    </lineage>
</organism>
<keyword evidence="1" id="KW-0812">Transmembrane</keyword>
<reference evidence="2" key="1">
    <citation type="journal article" date="2012" name="Science">
        <title>Fermentation, hydrogen, and sulfur metabolism in multiple uncultivated bacterial phyla.</title>
        <authorList>
            <person name="Wrighton K.C."/>
            <person name="Thomas B.C."/>
            <person name="Sharon I."/>
            <person name="Miller C.S."/>
            <person name="Castelle C.J."/>
            <person name="VerBerkmoes N.C."/>
            <person name="Wilkins M.J."/>
            <person name="Hettich R.L."/>
            <person name="Lipton M.S."/>
            <person name="Williams K.H."/>
            <person name="Long P.E."/>
            <person name="Banfield J.F."/>
        </authorList>
    </citation>
    <scope>NUCLEOTIDE SEQUENCE [LARGE SCALE GENOMIC DNA]</scope>
</reference>
<dbReference type="EMBL" id="AMFJ01034101">
    <property type="protein sequence ID" value="EKD30282.1"/>
    <property type="molecule type" value="Genomic_DNA"/>
</dbReference>
<evidence type="ECO:0000256" key="1">
    <source>
        <dbReference type="SAM" id="Phobius"/>
    </source>
</evidence>
<accession>K1XYP7</accession>
<protein>
    <submittedName>
        <fullName evidence="2">Uncharacterized protein</fullName>
    </submittedName>
</protein>
<feature type="non-terminal residue" evidence="2">
    <location>
        <position position="40"/>
    </location>
</feature>
<sequence length="40" mass="4507">MNLFAQYIIFIPIIAWLAAVVIKGIYGLHRKNFSVSQTLG</sequence>
<gene>
    <name evidence="2" type="ORF">ACD_78C00101G0007</name>
</gene>
<proteinExistence type="predicted"/>
<dbReference type="AlphaFoldDB" id="K1XYP7"/>
<keyword evidence="1" id="KW-0472">Membrane</keyword>